<reference evidence="1 2" key="1">
    <citation type="journal article" date="2019" name="Sci. Rep.">
        <title>A high-quality genome of Eragrostis curvula grass provides insights into Poaceae evolution and supports new strategies to enhance forage quality.</title>
        <authorList>
            <person name="Carballo J."/>
            <person name="Santos B.A.C.M."/>
            <person name="Zappacosta D."/>
            <person name="Garbus I."/>
            <person name="Selva J.P."/>
            <person name="Gallo C.A."/>
            <person name="Diaz A."/>
            <person name="Albertini E."/>
            <person name="Caccamo M."/>
            <person name="Echenique V."/>
        </authorList>
    </citation>
    <scope>NUCLEOTIDE SEQUENCE [LARGE SCALE GENOMIC DNA]</scope>
    <source>
        <strain evidence="2">cv. Victoria</strain>
        <tissue evidence="1">Leaf</tissue>
    </source>
</reference>
<gene>
    <name evidence="1" type="ORF">EJB05_24468</name>
</gene>
<dbReference type="AlphaFoldDB" id="A0A5J9VBC7"/>
<protein>
    <submittedName>
        <fullName evidence="1">Uncharacterized protein</fullName>
    </submittedName>
</protein>
<dbReference type="PANTHER" id="PTHR44575:SF2">
    <property type="entry name" value="OS01G0589200 PROTEIN"/>
    <property type="match status" value="1"/>
</dbReference>
<dbReference type="Gramene" id="TVU32717">
    <property type="protein sequence ID" value="TVU32717"/>
    <property type="gene ID" value="EJB05_24468"/>
</dbReference>
<feature type="non-terminal residue" evidence="1">
    <location>
        <position position="1"/>
    </location>
</feature>
<organism evidence="1 2">
    <name type="scientific">Eragrostis curvula</name>
    <name type="common">weeping love grass</name>
    <dbReference type="NCBI Taxonomy" id="38414"/>
    <lineage>
        <taxon>Eukaryota</taxon>
        <taxon>Viridiplantae</taxon>
        <taxon>Streptophyta</taxon>
        <taxon>Embryophyta</taxon>
        <taxon>Tracheophyta</taxon>
        <taxon>Spermatophyta</taxon>
        <taxon>Magnoliopsida</taxon>
        <taxon>Liliopsida</taxon>
        <taxon>Poales</taxon>
        <taxon>Poaceae</taxon>
        <taxon>PACMAD clade</taxon>
        <taxon>Chloridoideae</taxon>
        <taxon>Eragrostideae</taxon>
        <taxon>Eragrostidinae</taxon>
        <taxon>Eragrostis</taxon>
    </lineage>
</organism>
<evidence type="ECO:0000313" key="1">
    <source>
        <dbReference type="EMBL" id="TVU32717.1"/>
    </source>
</evidence>
<comment type="caution">
    <text evidence="1">The sequence shown here is derived from an EMBL/GenBank/DDBJ whole genome shotgun (WGS) entry which is preliminary data.</text>
</comment>
<dbReference type="PANTHER" id="PTHR44575">
    <property type="entry name" value="OS01G0589200 PROTEIN"/>
    <property type="match status" value="1"/>
</dbReference>
<dbReference type="Gene3D" id="1.10.10.2560">
    <property type="match status" value="1"/>
</dbReference>
<name>A0A5J9VBC7_9POAL</name>
<proteinExistence type="predicted"/>
<keyword evidence="2" id="KW-1185">Reference proteome</keyword>
<sequence>MVARFYRTNLPYWDPYYADRYVNLPFPFEDIGLGQEGEPASFDMEHEMSFQGLVGILSSWSAVATAKQQGVDLLAEPVVKEMEQEWGGPALVRTVTFKAFLLAEQAACGNYALGDVVYRH</sequence>
<dbReference type="OrthoDB" id="10027013at2759"/>
<dbReference type="EMBL" id="RWGY01000011">
    <property type="protein sequence ID" value="TVU32717.1"/>
    <property type="molecule type" value="Genomic_DNA"/>
</dbReference>
<accession>A0A5J9VBC7</accession>
<evidence type="ECO:0000313" key="2">
    <source>
        <dbReference type="Proteomes" id="UP000324897"/>
    </source>
</evidence>
<dbReference type="Proteomes" id="UP000324897">
    <property type="component" value="Chromosome 1"/>
</dbReference>